<keyword evidence="3" id="KW-1185">Reference proteome</keyword>
<accession>A0A1Z4MVS6</accession>
<sequence>MPKSIQSVQPPLKFIPQRLNRIVLQISQWLLPFFLRFRTRPWLVAGIVEIEAKNAEVLAQLYQQFQSGKVRFLLAFRHPEVDDPLCMFYLLSRIVPKVAKEKGIALQYPVHSHFLYDRGMTLWAGDWLGWFFSRMGGLPIRRGRRLDRQAIQTARELFANSGIPIAVAPEGGNNGHSQIVSPLEPGVAQLGFWCVEDLLKAQRSETVFIVPVSVQYRFVNPPWAKLHRLLRKLEIDSGLSVQSSDQLSGDQPQEIDYQRLCRLAEYVISEMEEFYRRFYHQHLPDTPELEIIERLHRLMDTGLKVTEQYFNIQSQGNFIDRCRRLEEVGWSYIYREDIADIHALPPFKRGLADWIAEEADLRMRHMRLVESFVAVTASYIQEQATAERFAETLLIIFDMLSRIGDRQKMPARPRLGWRKAQITIGEPISVSDRYFKSQGDRQASRQAVSQLTKNLKTELDQLIE</sequence>
<gene>
    <name evidence="2" type="ORF">NIES37_14630</name>
</gene>
<dbReference type="GO" id="GO:0016746">
    <property type="term" value="F:acyltransferase activity"/>
    <property type="evidence" value="ECO:0007669"/>
    <property type="project" value="UniProtKB-KW"/>
</dbReference>
<evidence type="ECO:0000259" key="1">
    <source>
        <dbReference type="SMART" id="SM00563"/>
    </source>
</evidence>
<dbReference type="EMBL" id="AP018248">
    <property type="protein sequence ID" value="BAY97521.1"/>
    <property type="molecule type" value="Genomic_DNA"/>
</dbReference>
<dbReference type="KEGG" id="ttq:NIES37_14630"/>
<protein>
    <submittedName>
        <fullName evidence="2">Phospholipid/glycerol acyltransferase</fullName>
    </submittedName>
</protein>
<keyword evidence="2" id="KW-0012">Acyltransferase</keyword>
<dbReference type="SMART" id="SM00563">
    <property type="entry name" value="PlsC"/>
    <property type="match status" value="1"/>
</dbReference>
<dbReference type="AlphaFoldDB" id="A0A1Z4MVS6"/>
<organism evidence="2 3">
    <name type="scientific">Tolypothrix tenuis PCC 7101</name>
    <dbReference type="NCBI Taxonomy" id="231146"/>
    <lineage>
        <taxon>Bacteria</taxon>
        <taxon>Bacillati</taxon>
        <taxon>Cyanobacteriota</taxon>
        <taxon>Cyanophyceae</taxon>
        <taxon>Nostocales</taxon>
        <taxon>Tolypothrichaceae</taxon>
        <taxon>Tolypothrix</taxon>
    </lineage>
</organism>
<keyword evidence="2" id="KW-0808">Transferase</keyword>
<dbReference type="Pfam" id="PF01553">
    <property type="entry name" value="Acyltransferase"/>
    <property type="match status" value="1"/>
</dbReference>
<proteinExistence type="predicted"/>
<dbReference type="InterPro" id="IPR002123">
    <property type="entry name" value="Plipid/glycerol_acylTrfase"/>
</dbReference>
<dbReference type="RefSeq" id="WP_096574563.1">
    <property type="nucleotide sequence ID" value="NZ_CAWNJS010000001.1"/>
</dbReference>
<name>A0A1Z4MVS6_9CYAN</name>
<dbReference type="SUPFAM" id="SSF69593">
    <property type="entry name" value="Glycerol-3-phosphate (1)-acyltransferase"/>
    <property type="match status" value="1"/>
</dbReference>
<dbReference type="Proteomes" id="UP000218785">
    <property type="component" value="Chromosome"/>
</dbReference>
<feature type="domain" description="Phospholipid/glycerol acyltransferase" evidence="1">
    <location>
        <begin position="72"/>
        <end position="217"/>
    </location>
</feature>
<reference evidence="2 3" key="1">
    <citation type="submission" date="2017-06" db="EMBL/GenBank/DDBJ databases">
        <title>Genome sequencing of cyanobaciteial culture collection at National Institute for Environmental Studies (NIES).</title>
        <authorList>
            <person name="Hirose Y."/>
            <person name="Shimura Y."/>
            <person name="Fujisawa T."/>
            <person name="Nakamura Y."/>
            <person name="Kawachi M."/>
        </authorList>
    </citation>
    <scope>NUCLEOTIDE SEQUENCE [LARGE SCALE GENOMIC DNA]</scope>
    <source>
        <strain evidence="2 3">NIES-37</strain>
    </source>
</reference>
<evidence type="ECO:0000313" key="3">
    <source>
        <dbReference type="Proteomes" id="UP000218785"/>
    </source>
</evidence>
<evidence type="ECO:0000313" key="2">
    <source>
        <dbReference type="EMBL" id="BAY97521.1"/>
    </source>
</evidence>